<organism evidence="2">
    <name type="scientific">uncultured Nostoc sp</name>
    <dbReference type="NCBI Taxonomy" id="340711"/>
    <lineage>
        <taxon>Bacteria</taxon>
        <taxon>Bacillati</taxon>
        <taxon>Cyanobacteriota</taxon>
        <taxon>Cyanophyceae</taxon>
        <taxon>Nostocales</taxon>
        <taxon>Nostocaceae</taxon>
        <taxon>Nostoc</taxon>
        <taxon>environmental samples</taxon>
    </lineage>
</organism>
<accession>A0A8F8AK83</accession>
<evidence type="ECO:0000313" key="2">
    <source>
        <dbReference type="EMBL" id="QXY08325.1"/>
    </source>
</evidence>
<dbReference type="NCBIfam" id="NF033738">
    <property type="entry name" value="microvirid_RiPP"/>
    <property type="match status" value="1"/>
</dbReference>
<evidence type="ECO:0000256" key="1">
    <source>
        <dbReference type="SAM" id="MobiDB-lite"/>
    </source>
</evidence>
<name>A0A8F8AK83_9NOSO</name>
<protein>
    <submittedName>
        <fullName evidence="2">MdnA</fullName>
    </submittedName>
</protein>
<feature type="region of interest" description="Disordered" evidence="1">
    <location>
        <begin position="23"/>
        <end position="47"/>
    </location>
</feature>
<dbReference type="Pfam" id="PF12559">
    <property type="entry name" value="Inhibitor_I10"/>
    <property type="match status" value="1"/>
</dbReference>
<feature type="compositionally biased region" description="Basic and acidic residues" evidence="1">
    <location>
        <begin position="38"/>
        <end position="47"/>
    </location>
</feature>
<reference evidence="2" key="1">
    <citation type="submission" date="2021-04" db="EMBL/GenBank/DDBJ databases">
        <title>Love, betrayal, and metabolite control by cyanobacterial epibionts regulating niche colonisation.</title>
        <authorList>
            <person name="Subhasish S."/>
            <person name="Urajova P."/>
            <person name="Bulzu P.-A."/>
            <person name="Mares J."/>
            <person name="Konert G."/>
            <person name="Manoel J.C."/>
            <person name="Macho M."/>
            <person name="Ewe D."/>
            <person name="Kuzma M."/>
            <person name="Hrouzek P."/>
            <person name="Masojidek J."/>
            <person name="Ghai R."/>
            <person name="Saurav K."/>
        </authorList>
    </citation>
    <scope>NUCLEOTIDE SEQUENCE</scope>
</reference>
<sequence length="68" mass="7523">MSEMQPEDSQVFPFFARFLEGQNAEELSDEASQAISGGKKDDGVTKPKKDDVVFQTLKFPSDAEDIPV</sequence>
<dbReference type="InterPro" id="IPR022217">
    <property type="entry name" value="Prot_inh_I10_marinostatin"/>
</dbReference>
<proteinExistence type="predicted"/>
<gene>
    <name evidence="2" type="primary">mdnA</name>
</gene>
<dbReference type="EMBL" id="MW857569">
    <property type="protein sequence ID" value="QXY08325.1"/>
    <property type="molecule type" value="Genomic_DNA"/>
</dbReference>
<dbReference type="AlphaFoldDB" id="A0A8F8AK83"/>